<evidence type="ECO:0000313" key="2">
    <source>
        <dbReference type="EMBL" id="GGX90776.1"/>
    </source>
</evidence>
<accession>A0A918NRV3</accession>
<evidence type="ECO:0000256" key="1">
    <source>
        <dbReference type="SAM" id="MobiDB-lite"/>
    </source>
</evidence>
<feature type="region of interest" description="Disordered" evidence="1">
    <location>
        <begin position="59"/>
        <end position="79"/>
    </location>
</feature>
<reference evidence="2" key="2">
    <citation type="submission" date="2020-09" db="EMBL/GenBank/DDBJ databases">
        <authorList>
            <person name="Sun Q."/>
            <person name="Ohkuma M."/>
        </authorList>
    </citation>
    <scope>NUCLEOTIDE SEQUENCE</scope>
    <source>
        <strain evidence="2">JCM 4956</strain>
    </source>
</reference>
<evidence type="ECO:0000313" key="3">
    <source>
        <dbReference type="Proteomes" id="UP000645555"/>
    </source>
</evidence>
<dbReference type="Proteomes" id="UP000645555">
    <property type="component" value="Unassembled WGS sequence"/>
</dbReference>
<reference evidence="2" key="1">
    <citation type="journal article" date="2014" name="Int. J. Syst. Evol. Microbiol.">
        <title>Complete genome sequence of Corynebacterium casei LMG S-19264T (=DSM 44701T), isolated from a smear-ripened cheese.</title>
        <authorList>
            <consortium name="US DOE Joint Genome Institute (JGI-PGF)"/>
            <person name="Walter F."/>
            <person name="Albersmeier A."/>
            <person name="Kalinowski J."/>
            <person name="Ruckert C."/>
        </authorList>
    </citation>
    <scope>NUCLEOTIDE SEQUENCE</scope>
    <source>
        <strain evidence="2">JCM 4956</strain>
    </source>
</reference>
<protein>
    <submittedName>
        <fullName evidence="2">Uncharacterized protein</fullName>
    </submittedName>
</protein>
<gene>
    <name evidence="2" type="ORF">GCM10010515_67390</name>
</gene>
<sequence length="109" mass="11489">MPSQSSSVAEAADAGTKAMAPLLISTAEAATRRPVRDFFTWVPLLGDMVGGYRCAGRTGTGSLRHRTGPEGRDEAGGDCRAAPRTTACGVLLFMFRLPSTARTRVRCAS</sequence>
<keyword evidence="3" id="KW-1185">Reference proteome</keyword>
<comment type="caution">
    <text evidence="2">The sequence shown here is derived from an EMBL/GenBank/DDBJ whole genome shotgun (WGS) entry which is preliminary data.</text>
</comment>
<feature type="compositionally biased region" description="Basic and acidic residues" evidence="1">
    <location>
        <begin position="67"/>
        <end position="77"/>
    </location>
</feature>
<name>A0A918NRV3_9ACTN</name>
<dbReference type="EMBL" id="BMWD01000033">
    <property type="protein sequence ID" value="GGX90776.1"/>
    <property type="molecule type" value="Genomic_DNA"/>
</dbReference>
<organism evidence="2 3">
    <name type="scientific">Streptomyces fructofermentans</name>
    <dbReference type="NCBI Taxonomy" id="152141"/>
    <lineage>
        <taxon>Bacteria</taxon>
        <taxon>Bacillati</taxon>
        <taxon>Actinomycetota</taxon>
        <taxon>Actinomycetes</taxon>
        <taxon>Kitasatosporales</taxon>
        <taxon>Streptomycetaceae</taxon>
        <taxon>Streptomyces</taxon>
    </lineage>
</organism>
<dbReference type="AlphaFoldDB" id="A0A918NRV3"/>
<proteinExistence type="predicted"/>